<dbReference type="Pfam" id="PF12705">
    <property type="entry name" value="PDDEXK_1"/>
    <property type="match status" value="1"/>
</dbReference>
<dbReference type="HOGENOM" id="CLU_015152_0_0_5"/>
<dbReference type="InterPro" id="IPR038726">
    <property type="entry name" value="PDDEXK_AddAB-type"/>
</dbReference>
<dbReference type="RefSeq" id="WP_014248251.1">
    <property type="nucleotide sequence ID" value="NC_016622.1"/>
</dbReference>
<dbReference type="EMBL" id="FQ311868">
    <property type="protein sequence ID" value="CBS87254.1"/>
    <property type="molecule type" value="Genomic_DNA"/>
</dbReference>
<accession>G7Z1T9</accession>
<protein>
    <recommendedName>
        <fullName evidence="1">PD-(D/E)XK endonuclease-like domain-containing protein</fullName>
    </recommendedName>
</protein>
<organism evidence="2 3">
    <name type="scientific">Azospirillum lipoferum (strain 4B)</name>
    <dbReference type="NCBI Taxonomy" id="862719"/>
    <lineage>
        <taxon>Bacteria</taxon>
        <taxon>Pseudomonadati</taxon>
        <taxon>Pseudomonadota</taxon>
        <taxon>Alphaproteobacteria</taxon>
        <taxon>Rhodospirillales</taxon>
        <taxon>Azospirillaceae</taxon>
        <taxon>Azospirillum</taxon>
    </lineage>
</organism>
<dbReference type="Proteomes" id="UP000005667">
    <property type="component" value="Chromosome"/>
</dbReference>
<dbReference type="KEGG" id="ali:AZOLI_2013"/>
<evidence type="ECO:0000313" key="3">
    <source>
        <dbReference type="Proteomes" id="UP000005667"/>
    </source>
</evidence>
<evidence type="ECO:0000313" key="2">
    <source>
        <dbReference type="EMBL" id="CBS87254.1"/>
    </source>
</evidence>
<proteinExistence type="predicted"/>
<name>G7Z1T9_AZOL4</name>
<evidence type="ECO:0000259" key="1">
    <source>
        <dbReference type="Pfam" id="PF12705"/>
    </source>
</evidence>
<keyword evidence="3" id="KW-1185">Reference proteome</keyword>
<gene>
    <name evidence="2" type="ordered locus">AZOLI_2013</name>
</gene>
<dbReference type="AlphaFoldDB" id="G7Z1T9"/>
<reference evidence="3" key="1">
    <citation type="journal article" date="2011" name="PLoS Genet.">
        <title>Azospirillum genomes reveal transition of bacteria from aquatic to terrestrial environments.</title>
        <authorList>
            <person name="Wisniewski-Dye F."/>
            <person name="Borziak K."/>
            <person name="Khalsa-Moyers G."/>
            <person name="Alexandre G."/>
            <person name="Sukharnikov L.O."/>
            <person name="Wuichet K."/>
            <person name="Hurst G.B."/>
            <person name="McDonald W.H."/>
            <person name="Robertson J.S."/>
            <person name="Barbe V."/>
            <person name="Calteau A."/>
            <person name="Rouy Z."/>
            <person name="Mangenot S."/>
            <person name="Prigent-Combaret C."/>
            <person name="Normand P."/>
            <person name="Boyer M."/>
            <person name="Siguier P."/>
            <person name="Dessaux Y."/>
            <person name="Elmerich C."/>
            <person name="Condemine G."/>
            <person name="Krishnen G."/>
            <person name="Kennedy I."/>
            <person name="Paterson A.H."/>
            <person name="Gonzalez V."/>
            <person name="Mavingui P."/>
            <person name="Zhulin I.B."/>
        </authorList>
    </citation>
    <scope>NUCLEOTIDE SEQUENCE [LARGE SCALE GENOMIC DNA]</scope>
    <source>
        <strain evidence="3">4B</strain>
    </source>
</reference>
<feature type="domain" description="PD-(D/E)XK endonuclease-like" evidence="1">
    <location>
        <begin position="623"/>
        <end position="904"/>
    </location>
</feature>
<dbReference type="OrthoDB" id="1488830at2"/>
<sequence>MRILFGWHLDGPSWPESLDGTAASLDTDIVGPAGLIRILETILALGGPEVSPALRIAQYLARLRAVDDGQHFYSRSLAADGWSVARMLLGWRDSLVEAGWDGSVPGGGGRLDTLAEVERAPGALAPGPGDRLRAVTAALEPPRPTCLTELRLATPEELLPEPWRRLLRRLAAGGTAVCPCRLPVPAGNGDLAALGRRLGGFTEGAAWRGDGSLTLLEADDEWLAAEAVAGWLAAAPGDNHAIAIIRGQRTMLLDEACHRLGLPRVGGAGRSRWRAAVQVLPLAFATAWEPVDVHRLMELLTLPQSPIPMGVAEFFAAALQKAPGIGGPVWQEAWRDALGRRRTRLEERGLAERDIARRLAEEERLWRGWLEMPRIAEADGIPAQVAAALCRRVADWAAGRALQGDEMLAVVAAQAGAMAEVVAASGLARIPKPQIDRMLDSVIADGAAVPAGGAEAAPWTVVDEPGQIWGPARAVVWWGFLDGSAGMAAVPWSGAERAALAAAGCLPEAATQALRREAWAWRLPVLNAAERLILVKPRAIAGEPAAAHPLWHEIEPVLHDLTQDRLTHGRGCAVQASALLLADRTPLAGRVVQRAALDGGRPPEPRRLWRVPADAVPMRDRESATSLNRLLGCPFAWTLQYAAGVRPGALRRIPDGSQLVGTLTHAVLAELFTERPSWSAEEAARRAAALFDRLLPVLAAPLLRLGQGLELERARAAVADAARMLAGLIGGAGLTVRGCEVEFQETLAGDMGGGIAGDIVVDGTVDMLLEDETGGPVILDLKWSRTDRHRRQEIAEGRAIQLAVYGRLVGGGVTTSVPAGYFMLAQQRLLFTEPAPFPAHAHIPGSDLPEVWRSAWDSRTRQLDRLRSGEIVAAGIADTGCDGAGPPAIVLTPPCRICDYGRLCGVGSIQP</sequence>